<dbReference type="Proteomes" id="UP000009183">
    <property type="component" value="Chromosome 18, unordered"/>
</dbReference>
<dbReference type="eggNOG" id="ENOG502QPKR">
    <property type="taxonomic scope" value="Eukaryota"/>
</dbReference>
<proteinExistence type="predicted"/>
<dbReference type="InterPro" id="IPR044830">
    <property type="entry name" value="HD-Zip_III"/>
</dbReference>
<keyword evidence="2" id="KW-1185">Reference proteome</keyword>
<evidence type="ECO:0000313" key="1">
    <source>
        <dbReference type="EMBL" id="CCB58965.1"/>
    </source>
</evidence>
<dbReference type="HOGENOM" id="CLU_2268746_0_0_1"/>
<dbReference type="GO" id="GO:0003700">
    <property type="term" value="F:DNA-binding transcription factor activity"/>
    <property type="evidence" value="ECO:0007669"/>
    <property type="project" value="InterPro"/>
</dbReference>
<accession>F6HWA1</accession>
<name>F6HWA1_VITVI</name>
<dbReference type="PANTHER" id="PTHR45950:SF1">
    <property type="entry name" value="HOMEOBOX-LEUCINE ZIPPER PROTEIN ATHB-15"/>
    <property type="match status" value="1"/>
</dbReference>
<dbReference type="PANTHER" id="PTHR45950">
    <property type="entry name" value="HOMEOBOX-LEUCINE ZIPPER PROTEIN ATHB-14"/>
    <property type="match status" value="1"/>
</dbReference>
<reference evidence="2" key="1">
    <citation type="journal article" date="2007" name="Nature">
        <title>The grapevine genome sequence suggests ancestral hexaploidization in major angiosperm phyla.</title>
        <authorList>
            <consortium name="The French-Italian Public Consortium for Grapevine Genome Characterization."/>
            <person name="Jaillon O."/>
            <person name="Aury J.-M."/>
            <person name="Noel B."/>
            <person name="Policriti A."/>
            <person name="Clepet C."/>
            <person name="Casagrande A."/>
            <person name="Choisne N."/>
            <person name="Aubourg S."/>
            <person name="Vitulo N."/>
            <person name="Jubin C."/>
            <person name="Vezzi A."/>
            <person name="Legeai F."/>
            <person name="Hugueney P."/>
            <person name="Dasilva C."/>
            <person name="Horner D."/>
            <person name="Mica E."/>
            <person name="Jublot D."/>
            <person name="Poulain J."/>
            <person name="Bruyere C."/>
            <person name="Billault A."/>
            <person name="Segurens B."/>
            <person name="Gouyvenoux M."/>
            <person name="Ugarte E."/>
            <person name="Cattonaro F."/>
            <person name="Anthouard V."/>
            <person name="Vico V."/>
            <person name="Del Fabbro C."/>
            <person name="Alaux M."/>
            <person name="Di Gaspero G."/>
            <person name="Dumas V."/>
            <person name="Felice N."/>
            <person name="Paillard S."/>
            <person name="Juman I."/>
            <person name="Moroldo M."/>
            <person name="Scalabrin S."/>
            <person name="Canaguier A."/>
            <person name="Le Clainche I."/>
            <person name="Malacrida G."/>
            <person name="Durand E."/>
            <person name="Pesole G."/>
            <person name="Laucou V."/>
            <person name="Chatelet P."/>
            <person name="Merdinoglu D."/>
            <person name="Delledonne M."/>
            <person name="Pezzotti M."/>
            <person name="Lecharny A."/>
            <person name="Scarpelli C."/>
            <person name="Artiguenave F."/>
            <person name="Pe M.E."/>
            <person name="Valle G."/>
            <person name="Morgante M."/>
            <person name="Caboche M."/>
            <person name="Adam-Blondon A.-F."/>
            <person name="Weissenbach J."/>
            <person name="Quetier F."/>
            <person name="Wincker P."/>
        </authorList>
    </citation>
    <scope>NUCLEOTIDE SEQUENCE [LARGE SCALE GENOMIC DNA]</scope>
    <source>
        <strain evidence="2">cv. Pinot noir / PN40024</strain>
    </source>
</reference>
<dbReference type="AlphaFoldDB" id="F6HWA1"/>
<dbReference type="PaxDb" id="29760-VIT_18s0001g00620.t01"/>
<dbReference type="EMBL" id="FN596265">
    <property type="protein sequence ID" value="CCB58965.1"/>
    <property type="molecule type" value="Genomic_DNA"/>
</dbReference>
<dbReference type="OrthoDB" id="999759at2759"/>
<evidence type="ECO:0000313" key="2">
    <source>
        <dbReference type="Proteomes" id="UP000009183"/>
    </source>
</evidence>
<dbReference type="InParanoid" id="F6HWA1"/>
<organism evidence="1 2">
    <name type="scientific">Vitis vinifera</name>
    <name type="common">Grape</name>
    <dbReference type="NCBI Taxonomy" id="29760"/>
    <lineage>
        <taxon>Eukaryota</taxon>
        <taxon>Viridiplantae</taxon>
        <taxon>Streptophyta</taxon>
        <taxon>Embryophyta</taxon>
        <taxon>Tracheophyta</taxon>
        <taxon>Spermatophyta</taxon>
        <taxon>Magnoliopsida</taxon>
        <taxon>eudicotyledons</taxon>
        <taxon>Gunneridae</taxon>
        <taxon>Pentapetalae</taxon>
        <taxon>rosids</taxon>
        <taxon>Vitales</taxon>
        <taxon>Vitaceae</taxon>
        <taxon>Viteae</taxon>
        <taxon>Vitis</taxon>
    </lineage>
</organism>
<sequence>MQFGMYEDSDMPPAILLGFLREHRSEWADNNIDAYSAAAVQVSPCSLSGSRVGSFGNQVIFLLAHIIEPEEFLEVIRPEGAGHCPEDTMVSRRRFLLQLCSGN</sequence>
<gene>
    <name evidence="1" type="ordered locus">VIT_18s0001g00620</name>
</gene>
<protein>
    <submittedName>
        <fullName evidence="1">Uncharacterized protein</fullName>
    </submittedName>
</protein>